<dbReference type="EMBL" id="KE525275">
    <property type="protein sequence ID" value="KFB44467.1"/>
    <property type="molecule type" value="Genomic_DNA"/>
</dbReference>
<gene>
    <name evidence="2" type="ORF">ZHAS_00012255</name>
</gene>
<evidence type="ECO:0000313" key="4">
    <source>
        <dbReference type="Proteomes" id="UP000030765"/>
    </source>
</evidence>
<protein>
    <submittedName>
        <fullName evidence="2 3">Uncharacterized protein</fullName>
    </submittedName>
</protein>
<reference evidence="2 4" key="1">
    <citation type="journal article" date="2014" name="BMC Genomics">
        <title>Genome sequence of Anopheles sinensis provides insight into genetics basis of mosquito competence for malaria parasites.</title>
        <authorList>
            <person name="Zhou D."/>
            <person name="Zhang D."/>
            <person name="Ding G."/>
            <person name="Shi L."/>
            <person name="Hou Q."/>
            <person name="Ye Y."/>
            <person name="Xu Y."/>
            <person name="Zhou H."/>
            <person name="Xiong C."/>
            <person name="Li S."/>
            <person name="Yu J."/>
            <person name="Hong S."/>
            <person name="Yu X."/>
            <person name="Zou P."/>
            <person name="Chen C."/>
            <person name="Chang X."/>
            <person name="Wang W."/>
            <person name="Lv Y."/>
            <person name="Sun Y."/>
            <person name="Ma L."/>
            <person name="Shen B."/>
            <person name="Zhu C."/>
        </authorList>
    </citation>
    <scope>NUCLEOTIDE SEQUENCE [LARGE SCALE GENOMIC DNA]</scope>
</reference>
<dbReference type="VEuPathDB" id="VectorBase:ASIC012255"/>
<keyword evidence="4" id="KW-1185">Reference proteome</keyword>
<reference evidence="3" key="2">
    <citation type="submission" date="2020-05" db="UniProtKB">
        <authorList>
            <consortium name="EnsemblMetazoa"/>
        </authorList>
    </citation>
    <scope>IDENTIFICATION</scope>
</reference>
<accession>A0A084W2M3</accession>
<evidence type="ECO:0000256" key="1">
    <source>
        <dbReference type="SAM" id="MobiDB-lite"/>
    </source>
</evidence>
<dbReference type="AlphaFoldDB" id="A0A084W2M3"/>
<sequence length="157" mass="17325">MVGKVGKKPLETHGTEGGGDGRVGERAVRKFSAADERTCIAVPYYYCSGQRLHTSYGLTALALRLLAHSRPDFTAHGRRTVFTHDFPAFPPMAMGEFSTFQYGHFSFRHGDSNAYSTDVTTENFPSFVQPMTLCIYTHTPIHVQRSVESDTCASATP</sequence>
<evidence type="ECO:0000313" key="2">
    <source>
        <dbReference type="EMBL" id="KFB44467.1"/>
    </source>
</evidence>
<evidence type="ECO:0000313" key="3">
    <source>
        <dbReference type="EnsemblMetazoa" id="ASIC012255-PA"/>
    </source>
</evidence>
<name>A0A084W2M3_ANOSI</name>
<feature type="region of interest" description="Disordered" evidence="1">
    <location>
        <begin position="1"/>
        <end position="23"/>
    </location>
</feature>
<proteinExistence type="predicted"/>
<dbReference type="Proteomes" id="UP000030765">
    <property type="component" value="Unassembled WGS sequence"/>
</dbReference>
<dbReference type="EnsemblMetazoa" id="ASIC012255-RA">
    <property type="protein sequence ID" value="ASIC012255-PA"/>
    <property type="gene ID" value="ASIC012255"/>
</dbReference>
<dbReference type="EMBL" id="ATLV01019639">
    <property type="status" value="NOT_ANNOTATED_CDS"/>
    <property type="molecule type" value="Genomic_DNA"/>
</dbReference>
<organism evidence="2">
    <name type="scientific">Anopheles sinensis</name>
    <name type="common">Mosquito</name>
    <dbReference type="NCBI Taxonomy" id="74873"/>
    <lineage>
        <taxon>Eukaryota</taxon>
        <taxon>Metazoa</taxon>
        <taxon>Ecdysozoa</taxon>
        <taxon>Arthropoda</taxon>
        <taxon>Hexapoda</taxon>
        <taxon>Insecta</taxon>
        <taxon>Pterygota</taxon>
        <taxon>Neoptera</taxon>
        <taxon>Endopterygota</taxon>
        <taxon>Diptera</taxon>
        <taxon>Nematocera</taxon>
        <taxon>Culicoidea</taxon>
        <taxon>Culicidae</taxon>
        <taxon>Anophelinae</taxon>
        <taxon>Anopheles</taxon>
    </lineage>
</organism>